<dbReference type="InterPro" id="IPR050259">
    <property type="entry name" value="SDR"/>
</dbReference>
<accession>A0ABW4F5Q2</accession>
<dbReference type="Pfam" id="PF13561">
    <property type="entry name" value="adh_short_C2"/>
    <property type="match status" value="1"/>
</dbReference>
<evidence type="ECO:0000313" key="4">
    <source>
        <dbReference type="Proteomes" id="UP001597114"/>
    </source>
</evidence>
<proteinExistence type="inferred from homology"/>
<dbReference type="Gene3D" id="3.40.50.720">
    <property type="entry name" value="NAD(P)-binding Rossmann-like Domain"/>
    <property type="match status" value="1"/>
</dbReference>
<keyword evidence="4" id="KW-1185">Reference proteome</keyword>
<comment type="similarity">
    <text evidence="1">Belongs to the short-chain dehydrogenases/reductases (SDR) family.</text>
</comment>
<dbReference type="SUPFAM" id="SSF51735">
    <property type="entry name" value="NAD(P)-binding Rossmann-fold domains"/>
    <property type="match status" value="1"/>
</dbReference>
<reference evidence="4" key="1">
    <citation type="journal article" date="2019" name="Int. J. Syst. Evol. Microbiol.">
        <title>The Global Catalogue of Microorganisms (GCM) 10K type strain sequencing project: providing services to taxonomists for standard genome sequencing and annotation.</title>
        <authorList>
            <consortium name="The Broad Institute Genomics Platform"/>
            <consortium name="The Broad Institute Genome Sequencing Center for Infectious Disease"/>
            <person name="Wu L."/>
            <person name="Ma J."/>
        </authorList>
    </citation>
    <scope>NUCLEOTIDE SEQUENCE [LARGE SCALE GENOMIC DNA]</scope>
    <source>
        <strain evidence="4">CCM 7043</strain>
    </source>
</reference>
<dbReference type="InterPro" id="IPR057326">
    <property type="entry name" value="KR_dom"/>
</dbReference>
<comment type="caution">
    <text evidence="3">The sequence shown here is derived from an EMBL/GenBank/DDBJ whole genome shotgun (WGS) entry which is preliminary data.</text>
</comment>
<dbReference type="InterPro" id="IPR036291">
    <property type="entry name" value="NAD(P)-bd_dom_sf"/>
</dbReference>
<dbReference type="Proteomes" id="UP001597114">
    <property type="component" value="Unassembled WGS sequence"/>
</dbReference>
<dbReference type="InterPro" id="IPR020904">
    <property type="entry name" value="Sc_DH/Rdtase_CS"/>
</dbReference>
<name>A0ABW4F5Q2_9PSEU</name>
<gene>
    <name evidence="3" type="ORF">ACFSJD_32340</name>
</gene>
<protein>
    <submittedName>
        <fullName evidence="3">SDR family NAD(P)-dependent oxidoreductase</fullName>
    </submittedName>
</protein>
<dbReference type="PANTHER" id="PTHR42879:SF2">
    <property type="entry name" value="3-OXOACYL-[ACYL-CARRIER-PROTEIN] REDUCTASE FABG"/>
    <property type="match status" value="1"/>
</dbReference>
<sequence length="252" mass="25977">MDDARRCLVTGAGRGIGAAVAKRLSAAGHRVALTSRSVGELEALAAQLPGPSLIVPADVTDPEAIECAFADVERAWGPVEVLVLAAGAGTSAPLRRTTDADWQRMLDLNLTAPFRMLRRAVPGMVDQGFGRVVAIASMAAKQGEPYIAAYTASKHGLLGLVRSAAAELARTGVTVNAVCPAYVDTPMTDTSVASISSTTGRTPQQAREALERHQPIGRLITPDEVADAVLLCVASAAITGQGINVDGGAVQS</sequence>
<feature type="domain" description="Ketoreductase" evidence="2">
    <location>
        <begin position="5"/>
        <end position="181"/>
    </location>
</feature>
<evidence type="ECO:0000259" key="2">
    <source>
        <dbReference type="SMART" id="SM00822"/>
    </source>
</evidence>
<dbReference type="SMART" id="SM00822">
    <property type="entry name" value="PKS_KR"/>
    <property type="match status" value="1"/>
</dbReference>
<dbReference type="PANTHER" id="PTHR42879">
    <property type="entry name" value="3-OXOACYL-(ACYL-CARRIER-PROTEIN) REDUCTASE"/>
    <property type="match status" value="1"/>
</dbReference>
<dbReference type="PROSITE" id="PS00061">
    <property type="entry name" value="ADH_SHORT"/>
    <property type="match status" value="1"/>
</dbReference>
<dbReference type="RefSeq" id="WP_344730154.1">
    <property type="nucleotide sequence ID" value="NZ_BAAAUS010000064.1"/>
</dbReference>
<dbReference type="PRINTS" id="PR00081">
    <property type="entry name" value="GDHRDH"/>
</dbReference>
<evidence type="ECO:0000313" key="3">
    <source>
        <dbReference type="EMBL" id="MFD1522227.1"/>
    </source>
</evidence>
<dbReference type="EMBL" id="JBHUCO010000044">
    <property type="protein sequence ID" value="MFD1522227.1"/>
    <property type="molecule type" value="Genomic_DNA"/>
</dbReference>
<evidence type="ECO:0000256" key="1">
    <source>
        <dbReference type="ARBA" id="ARBA00006484"/>
    </source>
</evidence>
<dbReference type="CDD" id="cd05233">
    <property type="entry name" value="SDR_c"/>
    <property type="match status" value="1"/>
</dbReference>
<organism evidence="3 4">
    <name type="scientific">Pseudonocardia yunnanensis</name>
    <dbReference type="NCBI Taxonomy" id="58107"/>
    <lineage>
        <taxon>Bacteria</taxon>
        <taxon>Bacillati</taxon>
        <taxon>Actinomycetota</taxon>
        <taxon>Actinomycetes</taxon>
        <taxon>Pseudonocardiales</taxon>
        <taxon>Pseudonocardiaceae</taxon>
        <taxon>Pseudonocardia</taxon>
    </lineage>
</organism>
<dbReference type="PRINTS" id="PR00080">
    <property type="entry name" value="SDRFAMILY"/>
</dbReference>
<dbReference type="InterPro" id="IPR002347">
    <property type="entry name" value="SDR_fam"/>
</dbReference>